<keyword evidence="2" id="KW-0255">Endonuclease</keyword>
<dbReference type="RefSeq" id="WP_086631741.1">
    <property type="nucleotide sequence ID" value="NZ_JOPB01000001.1"/>
</dbReference>
<dbReference type="SUPFAM" id="SSF56219">
    <property type="entry name" value="DNase I-like"/>
    <property type="match status" value="1"/>
</dbReference>
<accession>A0A251ZXK2</accession>
<keyword evidence="2" id="KW-0378">Hydrolase</keyword>
<organism evidence="2 3">
    <name type="scientific">Commensalibacter intestini</name>
    <dbReference type="NCBI Taxonomy" id="479936"/>
    <lineage>
        <taxon>Bacteria</taxon>
        <taxon>Pseudomonadati</taxon>
        <taxon>Pseudomonadota</taxon>
        <taxon>Alphaproteobacteria</taxon>
        <taxon>Acetobacterales</taxon>
        <taxon>Acetobacteraceae</taxon>
    </lineage>
</organism>
<dbReference type="GO" id="GO:0004519">
    <property type="term" value="F:endonuclease activity"/>
    <property type="evidence" value="ECO:0007669"/>
    <property type="project" value="UniProtKB-KW"/>
</dbReference>
<evidence type="ECO:0000313" key="3">
    <source>
        <dbReference type="Proteomes" id="UP000194946"/>
    </source>
</evidence>
<gene>
    <name evidence="2" type="ORF">HK18_02230</name>
</gene>
<keyword evidence="2" id="KW-0540">Nuclease</keyword>
<dbReference type="Proteomes" id="UP000194946">
    <property type="component" value="Unassembled WGS sequence"/>
</dbReference>
<dbReference type="Gene3D" id="3.60.10.10">
    <property type="entry name" value="Endonuclease/exonuclease/phosphatase"/>
    <property type="match status" value="1"/>
</dbReference>
<protein>
    <submittedName>
        <fullName evidence="2">Endonuclease</fullName>
    </submittedName>
</protein>
<name>A0A251ZXK2_9PROT</name>
<sequence>MSYSPQHIDPHFYVDTEPDLRYFKIISWNLLRRVGASPYDVAYLVNTHQPELLLMQEATEEMNILPQLIGGYYSRFPLPGRIHGVACWSPYPFKAPPSTCILPKGALIKRVAQLIDYGKFWIANVHLSHGQLLNRRQLQVISDFLPDRAAVLGDYNLIGPTLLSGFQDVGPREPTHKMANLFPIRLDRCLVRGMECIDKQVLSRATSDHRPIMVTLRPI</sequence>
<dbReference type="AlphaFoldDB" id="A0A251ZXK2"/>
<keyword evidence="3" id="KW-1185">Reference proteome</keyword>
<reference evidence="3" key="1">
    <citation type="submission" date="2014-06" db="EMBL/GenBank/DDBJ databases">
        <authorList>
            <person name="Winans N.J."/>
            <person name="Newell P.D."/>
            <person name="Douglas A.E."/>
        </authorList>
    </citation>
    <scope>NUCLEOTIDE SEQUENCE [LARGE SCALE GENOMIC DNA]</scope>
    <source>
        <strain evidence="3">DmL_052</strain>
    </source>
</reference>
<dbReference type="InterPro" id="IPR005135">
    <property type="entry name" value="Endo/exonuclease/phosphatase"/>
</dbReference>
<evidence type="ECO:0000313" key="2">
    <source>
        <dbReference type="EMBL" id="OUI79400.1"/>
    </source>
</evidence>
<evidence type="ECO:0000259" key="1">
    <source>
        <dbReference type="Pfam" id="PF03372"/>
    </source>
</evidence>
<dbReference type="EMBL" id="JOPB01000001">
    <property type="protein sequence ID" value="OUI79400.1"/>
    <property type="molecule type" value="Genomic_DNA"/>
</dbReference>
<proteinExistence type="predicted"/>
<dbReference type="Pfam" id="PF03372">
    <property type="entry name" value="Exo_endo_phos"/>
    <property type="match status" value="1"/>
</dbReference>
<feature type="domain" description="Endonuclease/exonuclease/phosphatase" evidence="1">
    <location>
        <begin position="26"/>
        <end position="209"/>
    </location>
</feature>
<dbReference type="InterPro" id="IPR036691">
    <property type="entry name" value="Endo/exonu/phosph_ase_sf"/>
</dbReference>
<comment type="caution">
    <text evidence="2">The sequence shown here is derived from an EMBL/GenBank/DDBJ whole genome shotgun (WGS) entry which is preliminary data.</text>
</comment>